<dbReference type="PANTHER" id="PTHR43235:SF1">
    <property type="entry name" value="GLUTAMINE AMIDOTRANSFERASE PB2B2.05-RELATED"/>
    <property type="match status" value="1"/>
</dbReference>
<dbReference type="InterPro" id="IPR011697">
    <property type="entry name" value="Peptidase_C26"/>
</dbReference>
<sequence>MMAPNTKPVVLMSMGLQRRNDHDYQVMTHKYMRPLVELSGCVPLLIPTCFGTDDVAQYLSMVDGIYLTGAGSNVDPVLYAQDNLTPDKQLDQGRDLVDIAIIRLGLEMGLPFFGVCRGMQELNVARGGDLHQKLYALPGIADHRETPDASPEVQYGAAHQVRPVPGTWFADLIGEPAFAVNSLHGQGLDRLGAGVEPLAYAEDGVVEAVHLPGLAQFTLGVQWHPEWEAAGNPQSVRLFEAFGAACRQRAALRSS</sequence>
<gene>
    <name evidence="1" type="ORF">GW587_13045</name>
</gene>
<accession>A0ABX0FKY5</accession>
<name>A0ABX0FKY5_9BURK</name>
<keyword evidence="2" id="KW-1185">Reference proteome</keyword>
<reference evidence="1 2" key="1">
    <citation type="submission" date="2020-01" db="EMBL/GenBank/DDBJ databases">
        <authorList>
            <person name="Lee S.D."/>
        </authorList>
    </citation>
    <scope>NUCLEOTIDE SEQUENCE [LARGE SCALE GENOMIC DNA]</scope>
    <source>
        <strain evidence="1 2">SAP-35</strain>
    </source>
</reference>
<proteinExistence type="predicted"/>
<reference evidence="2" key="2">
    <citation type="submission" date="2023-07" db="EMBL/GenBank/DDBJ databases">
        <title>Duganella aceri sp. nov., isolated from tree sap.</title>
        <authorList>
            <person name="Kim I.S."/>
        </authorList>
    </citation>
    <scope>NUCLEOTIDE SEQUENCE [LARGE SCALE GENOMIC DNA]</scope>
    <source>
        <strain evidence="2">SAP-35</strain>
    </source>
</reference>
<dbReference type="GO" id="GO:0016787">
    <property type="term" value="F:hydrolase activity"/>
    <property type="evidence" value="ECO:0007669"/>
    <property type="project" value="UniProtKB-KW"/>
</dbReference>
<dbReference type="Gene3D" id="3.40.50.880">
    <property type="match status" value="1"/>
</dbReference>
<dbReference type="Pfam" id="PF07722">
    <property type="entry name" value="Peptidase_C26"/>
    <property type="match status" value="1"/>
</dbReference>
<dbReference type="SUPFAM" id="SSF52317">
    <property type="entry name" value="Class I glutamine amidotransferase-like"/>
    <property type="match status" value="1"/>
</dbReference>
<dbReference type="InterPro" id="IPR044668">
    <property type="entry name" value="PuuD-like"/>
</dbReference>
<comment type="caution">
    <text evidence="1">The sequence shown here is derived from an EMBL/GenBank/DDBJ whole genome shotgun (WGS) entry which is preliminary data.</text>
</comment>
<dbReference type="Proteomes" id="UP000666369">
    <property type="component" value="Unassembled WGS sequence"/>
</dbReference>
<evidence type="ECO:0000313" key="2">
    <source>
        <dbReference type="Proteomes" id="UP000666369"/>
    </source>
</evidence>
<evidence type="ECO:0000313" key="1">
    <source>
        <dbReference type="EMBL" id="NGZ85177.1"/>
    </source>
</evidence>
<keyword evidence="1" id="KW-0378">Hydrolase</keyword>
<dbReference type="PANTHER" id="PTHR43235">
    <property type="entry name" value="GLUTAMINE AMIDOTRANSFERASE PB2B2.05-RELATED"/>
    <property type="match status" value="1"/>
</dbReference>
<organism evidence="1 2">
    <name type="scientific">Duganella aceris</name>
    <dbReference type="NCBI Taxonomy" id="2703883"/>
    <lineage>
        <taxon>Bacteria</taxon>
        <taxon>Pseudomonadati</taxon>
        <taxon>Pseudomonadota</taxon>
        <taxon>Betaproteobacteria</taxon>
        <taxon>Burkholderiales</taxon>
        <taxon>Oxalobacteraceae</taxon>
        <taxon>Telluria group</taxon>
        <taxon>Duganella</taxon>
    </lineage>
</organism>
<dbReference type="CDD" id="cd01745">
    <property type="entry name" value="GATase1_2"/>
    <property type="match status" value="1"/>
</dbReference>
<dbReference type="PROSITE" id="PS51273">
    <property type="entry name" value="GATASE_TYPE_1"/>
    <property type="match status" value="1"/>
</dbReference>
<dbReference type="EMBL" id="JAADJT010000005">
    <property type="protein sequence ID" value="NGZ85177.1"/>
    <property type="molecule type" value="Genomic_DNA"/>
</dbReference>
<protein>
    <submittedName>
        <fullName evidence="1">Gamma-glutamyl-gamma-aminobutyrate hydrolase family protein</fullName>
    </submittedName>
</protein>
<dbReference type="InterPro" id="IPR029062">
    <property type="entry name" value="Class_I_gatase-like"/>
</dbReference>
<dbReference type="RefSeq" id="WP_166103373.1">
    <property type="nucleotide sequence ID" value="NZ_JAADJT010000005.1"/>
</dbReference>